<gene>
    <name evidence="1" type="ORF">PanWU01x14_265590</name>
</gene>
<protein>
    <submittedName>
        <fullName evidence="1">Uncharacterized protein</fullName>
    </submittedName>
</protein>
<evidence type="ECO:0000313" key="2">
    <source>
        <dbReference type="Proteomes" id="UP000237105"/>
    </source>
</evidence>
<accession>A0A2P5B6Y6</accession>
<sequence length="62" mass="7185">METLKCMGCEQHENVVVKSRGRIHEQNGLPLRGPWYFVQRRDCGVRTKLQSCILTKGEKKIV</sequence>
<dbReference type="EMBL" id="JXTB01000347">
    <property type="protein sequence ID" value="PON44574.1"/>
    <property type="molecule type" value="Genomic_DNA"/>
</dbReference>
<proteinExistence type="predicted"/>
<keyword evidence="2" id="KW-1185">Reference proteome</keyword>
<name>A0A2P5B6Y6_PARAD</name>
<dbReference type="AlphaFoldDB" id="A0A2P5B6Y6"/>
<comment type="caution">
    <text evidence="1">The sequence shown here is derived from an EMBL/GenBank/DDBJ whole genome shotgun (WGS) entry which is preliminary data.</text>
</comment>
<evidence type="ECO:0000313" key="1">
    <source>
        <dbReference type="EMBL" id="PON44574.1"/>
    </source>
</evidence>
<reference evidence="2" key="1">
    <citation type="submission" date="2016-06" db="EMBL/GenBank/DDBJ databases">
        <title>Parallel loss of symbiosis genes in relatives of nitrogen-fixing non-legume Parasponia.</title>
        <authorList>
            <person name="Van Velzen R."/>
            <person name="Holmer R."/>
            <person name="Bu F."/>
            <person name="Rutten L."/>
            <person name="Van Zeijl A."/>
            <person name="Liu W."/>
            <person name="Santuari L."/>
            <person name="Cao Q."/>
            <person name="Sharma T."/>
            <person name="Shen D."/>
            <person name="Roswanjaya Y."/>
            <person name="Wardhani T."/>
            <person name="Kalhor M.S."/>
            <person name="Jansen J."/>
            <person name="Van den Hoogen J."/>
            <person name="Gungor B."/>
            <person name="Hartog M."/>
            <person name="Hontelez J."/>
            <person name="Verver J."/>
            <person name="Yang W.-C."/>
            <person name="Schijlen E."/>
            <person name="Repin R."/>
            <person name="Schilthuizen M."/>
            <person name="Schranz E."/>
            <person name="Heidstra R."/>
            <person name="Miyata K."/>
            <person name="Fedorova E."/>
            <person name="Kohlen W."/>
            <person name="Bisseling T."/>
            <person name="Smit S."/>
            <person name="Geurts R."/>
        </authorList>
    </citation>
    <scope>NUCLEOTIDE SEQUENCE [LARGE SCALE GENOMIC DNA]</scope>
    <source>
        <strain evidence="2">cv. WU1-14</strain>
    </source>
</reference>
<dbReference type="Proteomes" id="UP000237105">
    <property type="component" value="Unassembled WGS sequence"/>
</dbReference>
<organism evidence="1 2">
    <name type="scientific">Parasponia andersonii</name>
    <name type="common">Sponia andersonii</name>
    <dbReference type="NCBI Taxonomy" id="3476"/>
    <lineage>
        <taxon>Eukaryota</taxon>
        <taxon>Viridiplantae</taxon>
        <taxon>Streptophyta</taxon>
        <taxon>Embryophyta</taxon>
        <taxon>Tracheophyta</taxon>
        <taxon>Spermatophyta</taxon>
        <taxon>Magnoliopsida</taxon>
        <taxon>eudicotyledons</taxon>
        <taxon>Gunneridae</taxon>
        <taxon>Pentapetalae</taxon>
        <taxon>rosids</taxon>
        <taxon>fabids</taxon>
        <taxon>Rosales</taxon>
        <taxon>Cannabaceae</taxon>
        <taxon>Parasponia</taxon>
    </lineage>
</organism>